<name>A0A5B7J7F9_PORTR</name>
<organism evidence="2 3">
    <name type="scientific">Portunus trituberculatus</name>
    <name type="common">Swimming crab</name>
    <name type="synonym">Neptunus trituberculatus</name>
    <dbReference type="NCBI Taxonomy" id="210409"/>
    <lineage>
        <taxon>Eukaryota</taxon>
        <taxon>Metazoa</taxon>
        <taxon>Ecdysozoa</taxon>
        <taxon>Arthropoda</taxon>
        <taxon>Crustacea</taxon>
        <taxon>Multicrustacea</taxon>
        <taxon>Malacostraca</taxon>
        <taxon>Eumalacostraca</taxon>
        <taxon>Eucarida</taxon>
        <taxon>Decapoda</taxon>
        <taxon>Pleocyemata</taxon>
        <taxon>Brachyura</taxon>
        <taxon>Eubrachyura</taxon>
        <taxon>Portunoidea</taxon>
        <taxon>Portunidae</taxon>
        <taxon>Portuninae</taxon>
        <taxon>Portunus</taxon>
    </lineage>
</organism>
<dbReference type="Proteomes" id="UP000324222">
    <property type="component" value="Unassembled WGS sequence"/>
</dbReference>
<dbReference type="OrthoDB" id="6379886at2759"/>
<dbReference type="SUPFAM" id="SSF46689">
    <property type="entry name" value="Homeodomain-like"/>
    <property type="match status" value="1"/>
</dbReference>
<reference evidence="2 3" key="1">
    <citation type="submission" date="2019-05" db="EMBL/GenBank/DDBJ databases">
        <title>Another draft genome of Portunus trituberculatus and its Hox gene families provides insights of decapod evolution.</title>
        <authorList>
            <person name="Jeong J.-H."/>
            <person name="Song I."/>
            <person name="Kim S."/>
            <person name="Choi T."/>
            <person name="Kim D."/>
            <person name="Ryu S."/>
            <person name="Kim W."/>
        </authorList>
    </citation>
    <scope>NUCLEOTIDE SEQUENCE [LARGE SCALE GENOMIC DNA]</scope>
    <source>
        <tissue evidence="2">Muscle</tissue>
    </source>
</reference>
<sequence length="120" mass="13392">MHSCLLVEGWSVILVAAELKITRRTIYKLKTPAENLHLGAVPARKPGSVAPRKMSPCTGKVLVRGVKEDPSITVISLKEEHLNLLQNVSVRTIQHRLQKDLKLLALRAAKKQLLTEVMKK</sequence>
<accession>A0A5B7J7F9</accession>
<evidence type="ECO:0000313" key="3">
    <source>
        <dbReference type="Proteomes" id="UP000324222"/>
    </source>
</evidence>
<proteinExistence type="predicted"/>
<comment type="subcellular location">
    <subcellularLocation>
        <location evidence="1">Nucleus</location>
    </subcellularLocation>
</comment>
<gene>
    <name evidence="2" type="ORF">E2C01_087741</name>
</gene>
<evidence type="ECO:0000313" key="2">
    <source>
        <dbReference type="EMBL" id="MPC92640.1"/>
    </source>
</evidence>
<dbReference type="GO" id="GO:0005634">
    <property type="term" value="C:nucleus"/>
    <property type="evidence" value="ECO:0007669"/>
    <property type="project" value="UniProtKB-SubCell"/>
</dbReference>
<dbReference type="AlphaFoldDB" id="A0A5B7J7F9"/>
<evidence type="ECO:0000256" key="1">
    <source>
        <dbReference type="ARBA" id="ARBA00004123"/>
    </source>
</evidence>
<dbReference type="EMBL" id="VSRR010092027">
    <property type="protein sequence ID" value="MPC92640.1"/>
    <property type="molecule type" value="Genomic_DNA"/>
</dbReference>
<keyword evidence="3" id="KW-1185">Reference proteome</keyword>
<comment type="caution">
    <text evidence="2">The sequence shown here is derived from an EMBL/GenBank/DDBJ whole genome shotgun (WGS) entry which is preliminary data.</text>
</comment>
<dbReference type="InterPro" id="IPR009057">
    <property type="entry name" value="Homeodomain-like_sf"/>
</dbReference>
<protein>
    <submittedName>
        <fullName evidence="2">Uncharacterized protein</fullName>
    </submittedName>
</protein>